<feature type="transmembrane region" description="Helical" evidence="9">
    <location>
        <begin position="12"/>
        <end position="34"/>
    </location>
</feature>
<keyword evidence="7 9" id="KW-0472">Membrane</keyword>
<evidence type="ECO:0000256" key="1">
    <source>
        <dbReference type="ARBA" id="ARBA00004429"/>
    </source>
</evidence>
<evidence type="ECO:0000256" key="8">
    <source>
        <dbReference type="ARBA" id="ARBA00038436"/>
    </source>
</evidence>
<comment type="subunit">
    <text evidence="9">The complex comprises the extracytoplasmic solute receptor protein and the two transmembrane proteins.</text>
</comment>
<evidence type="ECO:0000256" key="7">
    <source>
        <dbReference type="ARBA" id="ARBA00023136"/>
    </source>
</evidence>
<reference evidence="11 12" key="1">
    <citation type="submission" date="2018-05" db="EMBL/GenBank/DDBJ databases">
        <title>Acuticoccus sediminis sp. nov., isolated from deep-sea sediment of Indian Ocean.</title>
        <authorList>
            <person name="Liu X."/>
            <person name="Lai Q."/>
            <person name="Du Y."/>
            <person name="Sun F."/>
            <person name="Zhang X."/>
            <person name="Wang S."/>
            <person name="Shao Z."/>
        </authorList>
    </citation>
    <scope>NUCLEOTIDE SEQUENCE [LARGE SCALE GENOMIC DNA]</scope>
    <source>
        <strain evidence="11 12">PTG4-2</strain>
    </source>
</reference>
<dbReference type="InterPro" id="IPR007387">
    <property type="entry name" value="TRAP_DctQ"/>
</dbReference>
<dbReference type="PANTHER" id="PTHR35011">
    <property type="entry name" value="2,3-DIKETO-L-GULONATE TRAP TRANSPORTER SMALL PERMEASE PROTEIN YIAM"/>
    <property type="match status" value="1"/>
</dbReference>
<protein>
    <recommendedName>
        <fullName evidence="9">TRAP transporter small permease protein</fullName>
    </recommendedName>
</protein>
<evidence type="ECO:0000313" key="11">
    <source>
        <dbReference type="EMBL" id="RAI02576.1"/>
    </source>
</evidence>
<dbReference type="Proteomes" id="UP000249590">
    <property type="component" value="Unassembled WGS sequence"/>
</dbReference>
<dbReference type="PANTHER" id="PTHR35011:SF4">
    <property type="entry name" value="SLL1102 PROTEIN"/>
    <property type="match status" value="1"/>
</dbReference>
<dbReference type="GO" id="GO:0022857">
    <property type="term" value="F:transmembrane transporter activity"/>
    <property type="evidence" value="ECO:0007669"/>
    <property type="project" value="UniProtKB-UniRule"/>
</dbReference>
<dbReference type="OrthoDB" id="4964541at2"/>
<organism evidence="11 12">
    <name type="scientific">Acuticoccus sediminis</name>
    <dbReference type="NCBI Taxonomy" id="2184697"/>
    <lineage>
        <taxon>Bacteria</taxon>
        <taxon>Pseudomonadati</taxon>
        <taxon>Pseudomonadota</taxon>
        <taxon>Alphaproteobacteria</taxon>
        <taxon>Hyphomicrobiales</taxon>
        <taxon>Amorphaceae</taxon>
        <taxon>Acuticoccus</taxon>
    </lineage>
</organism>
<evidence type="ECO:0000256" key="9">
    <source>
        <dbReference type="RuleBase" id="RU369079"/>
    </source>
</evidence>
<gene>
    <name evidence="11" type="ORF">DLJ53_12380</name>
</gene>
<keyword evidence="6 9" id="KW-1133">Transmembrane helix</keyword>
<evidence type="ECO:0000256" key="4">
    <source>
        <dbReference type="ARBA" id="ARBA00022519"/>
    </source>
</evidence>
<dbReference type="AlphaFoldDB" id="A0A8B2NRR8"/>
<dbReference type="InterPro" id="IPR055348">
    <property type="entry name" value="DctQ"/>
</dbReference>
<accession>A0A8B2NRR8</accession>
<feature type="transmembrane region" description="Helical" evidence="9">
    <location>
        <begin position="46"/>
        <end position="67"/>
    </location>
</feature>
<evidence type="ECO:0000313" key="12">
    <source>
        <dbReference type="Proteomes" id="UP000249590"/>
    </source>
</evidence>
<name>A0A8B2NRR8_9HYPH</name>
<evidence type="ECO:0000259" key="10">
    <source>
        <dbReference type="Pfam" id="PF04290"/>
    </source>
</evidence>
<feature type="transmembrane region" description="Helical" evidence="9">
    <location>
        <begin position="88"/>
        <end position="110"/>
    </location>
</feature>
<dbReference type="EMBL" id="QHHQ01000002">
    <property type="protein sequence ID" value="RAI02576.1"/>
    <property type="molecule type" value="Genomic_DNA"/>
</dbReference>
<sequence>MRAVIATIETLSLWAGRVAAILLTPLVLAMVYEVLSRYLFDAPTQWAFELSYMMMGAIFLLGLAYALRNDAHVKVDFIHARLPRRAIAVIDLVGYVALIALLGWLTYALFKDVLRVHRTGEGTGLSAWNPPLWPYFSVAVVGFALFTLQVAAKILRNVAVLLGREIPPPGHHPGEIAEGAGTV</sequence>
<evidence type="ECO:0000256" key="5">
    <source>
        <dbReference type="ARBA" id="ARBA00022692"/>
    </source>
</evidence>
<evidence type="ECO:0000256" key="6">
    <source>
        <dbReference type="ARBA" id="ARBA00022989"/>
    </source>
</evidence>
<feature type="domain" description="Tripartite ATP-independent periplasmic transporters DctQ component" evidence="10">
    <location>
        <begin position="26"/>
        <end position="158"/>
    </location>
</feature>
<evidence type="ECO:0000256" key="3">
    <source>
        <dbReference type="ARBA" id="ARBA00022475"/>
    </source>
</evidence>
<comment type="caution">
    <text evidence="11">The sequence shown here is derived from an EMBL/GenBank/DDBJ whole genome shotgun (WGS) entry which is preliminary data.</text>
</comment>
<keyword evidence="4 9" id="KW-0997">Cell inner membrane</keyword>
<dbReference type="Pfam" id="PF04290">
    <property type="entry name" value="DctQ"/>
    <property type="match status" value="1"/>
</dbReference>
<comment type="function">
    <text evidence="9">Part of the tripartite ATP-independent periplasmic (TRAP) transport system.</text>
</comment>
<dbReference type="RefSeq" id="WP_111345534.1">
    <property type="nucleotide sequence ID" value="NZ_QHHQ01000002.1"/>
</dbReference>
<proteinExistence type="inferred from homology"/>
<evidence type="ECO:0000256" key="2">
    <source>
        <dbReference type="ARBA" id="ARBA00022448"/>
    </source>
</evidence>
<keyword evidence="5 9" id="KW-0812">Transmembrane</keyword>
<keyword evidence="12" id="KW-1185">Reference proteome</keyword>
<dbReference type="GO" id="GO:0005886">
    <property type="term" value="C:plasma membrane"/>
    <property type="evidence" value="ECO:0007669"/>
    <property type="project" value="UniProtKB-SubCell"/>
</dbReference>
<comment type="similarity">
    <text evidence="8 9">Belongs to the TRAP transporter small permease family.</text>
</comment>
<comment type="subcellular location">
    <subcellularLocation>
        <location evidence="1 9">Cell inner membrane</location>
        <topology evidence="1 9">Multi-pass membrane protein</topology>
    </subcellularLocation>
</comment>
<keyword evidence="3" id="KW-1003">Cell membrane</keyword>
<keyword evidence="2 9" id="KW-0813">Transport</keyword>
<feature type="transmembrane region" description="Helical" evidence="9">
    <location>
        <begin position="132"/>
        <end position="155"/>
    </location>
</feature>